<dbReference type="InterPro" id="IPR004358">
    <property type="entry name" value="Sig_transdc_His_kin-like_C"/>
</dbReference>
<dbReference type="SUPFAM" id="SSF158472">
    <property type="entry name" value="HAMP domain-like"/>
    <property type="match status" value="1"/>
</dbReference>
<dbReference type="InterPro" id="IPR036890">
    <property type="entry name" value="HATPase_C_sf"/>
</dbReference>
<dbReference type="InterPro" id="IPR050428">
    <property type="entry name" value="TCS_sensor_his_kinase"/>
</dbReference>
<dbReference type="EC" id="2.7.13.3" evidence="3"/>
<dbReference type="PROSITE" id="PS50885">
    <property type="entry name" value="HAMP"/>
    <property type="match status" value="1"/>
</dbReference>
<dbReference type="SMART" id="SM00388">
    <property type="entry name" value="HisKA"/>
    <property type="match status" value="1"/>
</dbReference>
<dbReference type="GO" id="GO:0005886">
    <property type="term" value="C:plasma membrane"/>
    <property type="evidence" value="ECO:0007669"/>
    <property type="project" value="UniProtKB-SubCell"/>
</dbReference>
<dbReference type="SUPFAM" id="SSF47384">
    <property type="entry name" value="Homodimeric domain of signal transducing histidine kinase"/>
    <property type="match status" value="1"/>
</dbReference>
<comment type="subcellular location">
    <subcellularLocation>
        <location evidence="2">Cell membrane</location>
        <topology evidence="2">Multi-pass membrane protein</topology>
    </subcellularLocation>
</comment>
<protein>
    <recommendedName>
        <fullName evidence="3">histidine kinase</fullName>
        <ecNumber evidence="3">2.7.13.3</ecNumber>
    </recommendedName>
</protein>
<evidence type="ECO:0000256" key="2">
    <source>
        <dbReference type="ARBA" id="ARBA00004651"/>
    </source>
</evidence>
<dbReference type="Gene3D" id="1.10.287.130">
    <property type="match status" value="1"/>
</dbReference>
<keyword evidence="7 14" id="KW-0812">Transmembrane</keyword>
<dbReference type="PANTHER" id="PTHR45436:SF5">
    <property type="entry name" value="SENSOR HISTIDINE KINASE TRCS"/>
    <property type="match status" value="1"/>
</dbReference>
<keyword evidence="13 14" id="KW-0472">Membrane</keyword>
<dbReference type="Pfam" id="PF02518">
    <property type="entry name" value="HATPase_c"/>
    <property type="match status" value="1"/>
</dbReference>
<dbReference type="AlphaFoldDB" id="A0A2W1N9L1"/>
<evidence type="ECO:0000256" key="1">
    <source>
        <dbReference type="ARBA" id="ARBA00000085"/>
    </source>
</evidence>
<keyword evidence="8" id="KW-0547">Nucleotide-binding</keyword>
<gene>
    <name evidence="17" type="ORF">CBW46_012965</name>
</gene>
<feature type="transmembrane region" description="Helical" evidence="14">
    <location>
        <begin position="135"/>
        <end position="158"/>
    </location>
</feature>
<dbReference type="Pfam" id="PF00512">
    <property type="entry name" value="HisKA"/>
    <property type="match status" value="1"/>
</dbReference>
<keyword evidence="18" id="KW-1185">Reference proteome</keyword>
<dbReference type="InterPro" id="IPR003661">
    <property type="entry name" value="HisK_dim/P_dom"/>
</dbReference>
<organism evidence="17 18">
    <name type="scientific">Paenibacillus xerothermodurans</name>
    <dbReference type="NCBI Taxonomy" id="1977292"/>
    <lineage>
        <taxon>Bacteria</taxon>
        <taxon>Bacillati</taxon>
        <taxon>Bacillota</taxon>
        <taxon>Bacilli</taxon>
        <taxon>Bacillales</taxon>
        <taxon>Paenibacillaceae</taxon>
        <taxon>Paenibacillus</taxon>
    </lineage>
</organism>
<dbReference type="InterPro" id="IPR036097">
    <property type="entry name" value="HisK_dim/P_sf"/>
</dbReference>
<dbReference type="RefSeq" id="WP_089200431.1">
    <property type="nucleotide sequence ID" value="NZ_NHRJ02000007.1"/>
</dbReference>
<evidence type="ECO:0000256" key="5">
    <source>
        <dbReference type="ARBA" id="ARBA00022553"/>
    </source>
</evidence>
<comment type="catalytic activity">
    <reaction evidence="1">
        <text>ATP + protein L-histidine = ADP + protein N-phospho-L-histidine.</text>
        <dbReference type="EC" id="2.7.13.3"/>
    </reaction>
</comment>
<dbReference type="InterPro" id="IPR003594">
    <property type="entry name" value="HATPase_dom"/>
</dbReference>
<feature type="domain" description="HAMP" evidence="16">
    <location>
        <begin position="192"/>
        <end position="246"/>
    </location>
</feature>
<evidence type="ECO:0000256" key="12">
    <source>
        <dbReference type="ARBA" id="ARBA00023012"/>
    </source>
</evidence>
<keyword evidence="6" id="KW-0808">Transferase</keyword>
<sequence length="508" mass="57103">MSIRLRLTLWYTAILSVTLLLFGIGLYWLLNVLYYDYIEDDLRKQGDAVYRQIQPRINVTLGGDISFDFVLQGQDIVNNTNKFYQITNFQTGKLRGSENLEDAGIVLPPVTDAQKQKLLANTSFFSRTQVGKLQFLIYHMPIPLGNQLAGVFQAAVLVDSSERLFGILRFILVFTASVTVVLAASFGWFLARKALKPIDQVIDDANSIEKGADLGKRINYTGPNDEIGRLTSTINGMLERLQMAYSELEESYRRQRRFVSDASHELRTPLTTIRGNVDLLEKMWKQTASVGSVPERQQLEMSLEAMHDIAGESERMSRLVNDMLSLARADAGIQMPKMELQMLPLVAGVARKAQLLPRSVEWITGDLTPLQGVYVQGNRDYLQQLIYIFVENAFKYTDQGFVKLDAVRTESQIGLRIADTGIGMNSEEVPMIFERFYRVDVSRGKTAGTGLGLSIAKWIIDEHHGSIQVESRPGEGSTFIIWLPISSISDSEREQAFPPPEDSGILEE</sequence>
<keyword evidence="12" id="KW-0902">Two-component regulatory system</keyword>
<keyword evidence="4" id="KW-1003">Cell membrane</keyword>
<dbReference type="PROSITE" id="PS50109">
    <property type="entry name" value="HIS_KIN"/>
    <property type="match status" value="1"/>
</dbReference>
<dbReference type="SMART" id="SM00387">
    <property type="entry name" value="HATPase_c"/>
    <property type="match status" value="1"/>
</dbReference>
<accession>A0A2W1N9L1</accession>
<evidence type="ECO:0000256" key="13">
    <source>
        <dbReference type="ARBA" id="ARBA00023136"/>
    </source>
</evidence>
<evidence type="ECO:0000313" key="17">
    <source>
        <dbReference type="EMBL" id="PZE20350.1"/>
    </source>
</evidence>
<dbReference type="Gene3D" id="6.10.340.10">
    <property type="match status" value="1"/>
</dbReference>
<dbReference type="CDD" id="cd06225">
    <property type="entry name" value="HAMP"/>
    <property type="match status" value="1"/>
</dbReference>
<evidence type="ECO:0000256" key="11">
    <source>
        <dbReference type="ARBA" id="ARBA00022989"/>
    </source>
</evidence>
<dbReference type="GO" id="GO:0005524">
    <property type="term" value="F:ATP binding"/>
    <property type="evidence" value="ECO:0007669"/>
    <property type="project" value="UniProtKB-KW"/>
</dbReference>
<dbReference type="Pfam" id="PF00672">
    <property type="entry name" value="HAMP"/>
    <property type="match status" value="1"/>
</dbReference>
<dbReference type="SMART" id="SM00304">
    <property type="entry name" value="HAMP"/>
    <property type="match status" value="1"/>
</dbReference>
<dbReference type="InterPro" id="IPR003660">
    <property type="entry name" value="HAMP_dom"/>
</dbReference>
<keyword evidence="11 14" id="KW-1133">Transmembrane helix</keyword>
<evidence type="ECO:0000256" key="8">
    <source>
        <dbReference type="ARBA" id="ARBA00022741"/>
    </source>
</evidence>
<comment type="caution">
    <text evidence="17">The sequence shown here is derived from an EMBL/GenBank/DDBJ whole genome shotgun (WGS) entry which is preliminary data.</text>
</comment>
<dbReference type="CDD" id="cd00075">
    <property type="entry name" value="HATPase"/>
    <property type="match status" value="1"/>
</dbReference>
<dbReference type="CDD" id="cd00082">
    <property type="entry name" value="HisKA"/>
    <property type="match status" value="1"/>
</dbReference>
<evidence type="ECO:0000256" key="3">
    <source>
        <dbReference type="ARBA" id="ARBA00012438"/>
    </source>
</evidence>
<keyword evidence="9 17" id="KW-0418">Kinase</keyword>
<dbReference type="PRINTS" id="PR00344">
    <property type="entry name" value="BCTRLSENSOR"/>
</dbReference>
<dbReference type="EMBL" id="NHRJ02000007">
    <property type="protein sequence ID" value="PZE20350.1"/>
    <property type="molecule type" value="Genomic_DNA"/>
</dbReference>
<name>A0A2W1N9L1_PAEXE</name>
<dbReference type="Gene3D" id="3.30.565.10">
    <property type="entry name" value="Histidine kinase-like ATPase, C-terminal domain"/>
    <property type="match status" value="1"/>
</dbReference>
<feature type="transmembrane region" description="Helical" evidence="14">
    <location>
        <begin position="7"/>
        <end position="30"/>
    </location>
</feature>
<keyword evidence="10" id="KW-0067">ATP-binding</keyword>
<dbReference type="GO" id="GO:0000155">
    <property type="term" value="F:phosphorelay sensor kinase activity"/>
    <property type="evidence" value="ECO:0007669"/>
    <property type="project" value="InterPro"/>
</dbReference>
<dbReference type="OrthoDB" id="9786919at2"/>
<evidence type="ECO:0000256" key="10">
    <source>
        <dbReference type="ARBA" id="ARBA00022840"/>
    </source>
</evidence>
<feature type="domain" description="Histidine kinase" evidence="15">
    <location>
        <begin position="261"/>
        <end position="487"/>
    </location>
</feature>
<evidence type="ECO:0000256" key="14">
    <source>
        <dbReference type="SAM" id="Phobius"/>
    </source>
</evidence>
<evidence type="ECO:0000256" key="4">
    <source>
        <dbReference type="ARBA" id="ARBA00022475"/>
    </source>
</evidence>
<dbReference type="InterPro" id="IPR005467">
    <property type="entry name" value="His_kinase_dom"/>
</dbReference>
<proteinExistence type="predicted"/>
<reference evidence="17" key="1">
    <citation type="submission" date="2018-06" db="EMBL/GenBank/DDBJ databases">
        <title>Paenibacillus xerothermodurans sp. nov. an extremely dry heat resistant spore forming bacterium isolated from the soil of Cape Canaveral, Florida.</title>
        <authorList>
            <person name="Seuylemezian A."/>
            <person name="Kaur N."/>
            <person name="Patil P."/>
            <person name="Patil P."/>
            <person name="Mayilraj S."/>
            <person name="Vaishampayan P."/>
        </authorList>
    </citation>
    <scope>NUCLEOTIDE SEQUENCE [LARGE SCALE GENOMIC DNA]</scope>
    <source>
        <strain evidence="17">ATCC 27380</strain>
    </source>
</reference>
<evidence type="ECO:0000313" key="18">
    <source>
        <dbReference type="Proteomes" id="UP000214746"/>
    </source>
</evidence>
<dbReference type="FunFam" id="1.10.287.130:FF:000001">
    <property type="entry name" value="Two-component sensor histidine kinase"/>
    <property type="match status" value="1"/>
</dbReference>
<dbReference type="SUPFAM" id="SSF55874">
    <property type="entry name" value="ATPase domain of HSP90 chaperone/DNA topoisomerase II/histidine kinase"/>
    <property type="match status" value="1"/>
</dbReference>
<evidence type="ECO:0000256" key="6">
    <source>
        <dbReference type="ARBA" id="ARBA00022679"/>
    </source>
</evidence>
<evidence type="ECO:0000256" key="9">
    <source>
        <dbReference type="ARBA" id="ARBA00022777"/>
    </source>
</evidence>
<evidence type="ECO:0000259" key="15">
    <source>
        <dbReference type="PROSITE" id="PS50109"/>
    </source>
</evidence>
<dbReference type="Proteomes" id="UP000214746">
    <property type="component" value="Unassembled WGS sequence"/>
</dbReference>
<evidence type="ECO:0000256" key="7">
    <source>
        <dbReference type="ARBA" id="ARBA00022692"/>
    </source>
</evidence>
<dbReference type="PANTHER" id="PTHR45436">
    <property type="entry name" value="SENSOR HISTIDINE KINASE YKOH"/>
    <property type="match status" value="1"/>
</dbReference>
<evidence type="ECO:0000259" key="16">
    <source>
        <dbReference type="PROSITE" id="PS50885"/>
    </source>
</evidence>
<feature type="transmembrane region" description="Helical" evidence="14">
    <location>
        <begin position="170"/>
        <end position="191"/>
    </location>
</feature>
<keyword evidence="5" id="KW-0597">Phosphoprotein</keyword>
<dbReference type="FunFam" id="3.30.565.10:FF:000006">
    <property type="entry name" value="Sensor histidine kinase WalK"/>
    <property type="match status" value="1"/>
</dbReference>